<dbReference type="Proteomes" id="UP001152795">
    <property type="component" value="Unassembled WGS sequence"/>
</dbReference>
<protein>
    <submittedName>
        <fullName evidence="1">Uncharacterized protein</fullName>
    </submittedName>
</protein>
<proteinExistence type="predicted"/>
<sequence>ERLGIEKANWKEKKSQMIHSVSGFTEEEVKNGVIRAISPDQLRKIIRSHYGVKDTTEMYENLASFWTPPPPQAFLIRALDLRQKILFASDEDTSVLKYKEHIQKLFLKTVETGLQDESIRAKLRPYLKDINVLDEDLIQQLNAAVSSESERCRKLKSQSKASLKVNGQITMTSQDKEVEECQEGHYVLHVKKSDSVAAHTALFVVPTTTLQLAVPRDLLNHL</sequence>
<evidence type="ECO:0000313" key="1">
    <source>
        <dbReference type="EMBL" id="CAB4042891.1"/>
    </source>
</evidence>
<dbReference type="EMBL" id="CACRXK020031059">
    <property type="protein sequence ID" value="CAB4042891.1"/>
    <property type="molecule type" value="Genomic_DNA"/>
</dbReference>
<name>A0A7D9M362_PARCT</name>
<evidence type="ECO:0000313" key="2">
    <source>
        <dbReference type="Proteomes" id="UP001152795"/>
    </source>
</evidence>
<organism evidence="1 2">
    <name type="scientific">Paramuricea clavata</name>
    <name type="common">Red gorgonian</name>
    <name type="synonym">Violescent sea-whip</name>
    <dbReference type="NCBI Taxonomy" id="317549"/>
    <lineage>
        <taxon>Eukaryota</taxon>
        <taxon>Metazoa</taxon>
        <taxon>Cnidaria</taxon>
        <taxon>Anthozoa</taxon>
        <taxon>Octocorallia</taxon>
        <taxon>Malacalcyonacea</taxon>
        <taxon>Plexauridae</taxon>
        <taxon>Paramuricea</taxon>
    </lineage>
</organism>
<dbReference type="OrthoDB" id="10068084at2759"/>
<dbReference type="AlphaFoldDB" id="A0A7D9M362"/>
<feature type="non-terminal residue" evidence="1">
    <location>
        <position position="1"/>
    </location>
</feature>
<reference evidence="1" key="1">
    <citation type="submission" date="2020-04" db="EMBL/GenBank/DDBJ databases">
        <authorList>
            <person name="Alioto T."/>
            <person name="Alioto T."/>
            <person name="Gomez Garrido J."/>
        </authorList>
    </citation>
    <scope>NUCLEOTIDE SEQUENCE</scope>
    <source>
        <strain evidence="1">A484AB</strain>
    </source>
</reference>
<keyword evidence="2" id="KW-1185">Reference proteome</keyword>
<accession>A0A7D9M362</accession>
<comment type="caution">
    <text evidence="1">The sequence shown here is derived from an EMBL/GenBank/DDBJ whole genome shotgun (WGS) entry which is preliminary data.</text>
</comment>
<gene>
    <name evidence="1" type="ORF">PACLA_8A074125</name>
</gene>